<dbReference type="GO" id="GO:0008171">
    <property type="term" value="F:O-methyltransferase activity"/>
    <property type="evidence" value="ECO:0007669"/>
    <property type="project" value="InterPro"/>
</dbReference>
<sequence length="369" mass="41626">MEALTKEVRRLVEAGDEKARKDVLDALHKLSVSTESPDDTVKRLTFNNMQLAGIRIGIDLKLFELLLDGPLTMDELSQKTGANPVFLARILRYLASYYAVEEVSKDTFTASNISKTFAVSGHQAAVGHIWLKENNYPDIQDNVRTPFHKALNTDVPAFIYMQQNPEALGYFVEHMMSNRAGMPTFLDAYPVLEKATGLSPERALFVDIGGGLGHQAIGFKQRYPQLEGRVIVQDLAQTLAHAIDFPGVEKQTYDFFTPQVVKDSGAKFYYLRNIFHDWPDYKVLEIIKDIIEAMAPDSYLLIDEMVLPNTGVHWQQAQLDMLMMATLGARERTQGQWYHLAEEAGLTINQVYTYTMSLRDSIIEAVPKA</sequence>
<feature type="domain" description="O-methyltransferase C-terminal" evidence="5">
    <location>
        <begin position="157"/>
        <end position="346"/>
    </location>
</feature>
<reference evidence="7" key="1">
    <citation type="submission" date="2016-12" db="EMBL/GenBank/DDBJ databases">
        <title>The genomes of Aspergillus section Nigri reveals drivers in fungal speciation.</title>
        <authorList>
            <consortium name="DOE Joint Genome Institute"/>
            <person name="Vesth T.C."/>
            <person name="Nybo J."/>
            <person name="Theobald S."/>
            <person name="Brandl J."/>
            <person name="Frisvad J.C."/>
            <person name="Nielsen K.F."/>
            <person name="Lyhne E.K."/>
            <person name="Kogle M.E."/>
            <person name="Kuo A."/>
            <person name="Riley R."/>
            <person name="Clum A."/>
            <person name="Nolan M."/>
            <person name="Lipzen A."/>
            <person name="Salamov A."/>
            <person name="Henrissat B."/>
            <person name="Wiebenga A."/>
            <person name="De vries R.P."/>
            <person name="Grigoriev I.V."/>
            <person name="Mortensen U.H."/>
            <person name="Andersen M.R."/>
            <person name="Baker S.E."/>
        </authorList>
    </citation>
    <scope>NUCLEOTIDE SEQUENCE</scope>
    <source>
        <strain evidence="7">CBS 122712</strain>
    </source>
</reference>
<dbReference type="EMBL" id="MSFU01000005">
    <property type="protein sequence ID" value="PWY80161.1"/>
    <property type="molecule type" value="Genomic_DNA"/>
</dbReference>
<keyword evidence="8" id="KW-1185">Reference proteome</keyword>
<name>A0A317W3K4_ASPEC</name>
<dbReference type="AlphaFoldDB" id="A0A317W3K4"/>
<evidence type="ECO:0000259" key="6">
    <source>
        <dbReference type="Pfam" id="PF08100"/>
    </source>
</evidence>
<dbReference type="PIRSF" id="PIRSF005739">
    <property type="entry name" value="O-mtase"/>
    <property type="match status" value="1"/>
</dbReference>
<dbReference type="InterPro" id="IPR036390">
    <property type="entry name" value="WH_DNA-bd_sf"/>
</dbReference>
<feature type="active site" description="Proton acceptor" evidence="4">
    <location>
        <position position="276"/>
    </location>
</feature>
<dbReference type="PROSITE" id="PS51683">
    <property type="entry name" value="SAM_OMT_II"/>
    <property type="match status" value="1"/>
</dbReference>
<comment type="caution">
    <text evidence="7">The sequence shown here is derived from an EMBL/GenBank/DDBJ whole genome shotgun (WGS) entry which is preliminary data.</text>
</comment>
<dbReference type="RefSeq" id="XP_025391308.1">
    <property type="nucleotide sequence ID" value="XM_025537191.1"/>
</dbReference>
<evidence type="ECO:0000313" key="8">
    <source>
        <dbReference type="Proteomes" id="UP000246171"/>
    </source>
</evidence>
<feature type="domain" description="O-methyltransferase dimerisation" evidence="6">
    <location>
        <begin position="56"/>
        <end position="119"/>
    </location>
</feature>
<dbReference type="Pfam" id="PF08100">
    <property type="entry name" value="Dimerisation"/>
    <property type="match status" value="1"/>
</dbReference>
<evidence type="ECO:0000313" key="7">
    <source>
        <dbReference type="EMBL" id="PWY80161.1"/>
    </source>
</evidence>
<dbReference type="GO" id="GO:0032259">
    <property type="term" value="P:methylation"/>
    <property type="evidence" value="ECO:0007669"/>
    <property type="project" value="UniProtKB-KW"/>
</dbReference>
<protein>
    <submittedName>
        <fullName evidence="7">O-methyl transferase B</fullName>
    </submittedName>
</protein>
<keyword evidence="3" id="KW-0949">S-adenosyl-L-methionine</keyword>
<dbReference type="InterPro" id="IPR012967">
    <property type="entry name" value="COMT_dimerisation"/>
</dbReference>
<evidence type="ECO:0000256" key="2">
    <source>
        <dbReference type="ARBA" id="ARBA00022679"/>
    </source>
</evidence>
<dbReference type="OrthoDB" id="2410195at2759"/>
<keyword evidence="1" id="KW-0489">Methyltransferase</keyword>
<dbReference type="SUPFAM" id="SSF53335">
    <property type="entry name" value="S-adenosyl-L-methionine-dependent methyltransferases"/>
    <property type="match status" value="1"/>
</dbReference>
<proteinExistence type="predicted"/>
<dbReference type="PANTHER" id="PTHR43712">
    <property type="entry name" value="PUTATIVE (AFU_ORTHOLOGUE AFUA_4G14580)-RELATED"/>
    <property type="match status" value="1"/>
</dbReference>
<dbReference type="Proteomes" id="UP000246171">
    <property type="component" value="Unassembled WGS sequence"/>
</dbReference>
<keyword evidence="2 7" id="KW-0808">Transferase</keyword>
<gene>
    <name evidence="7" type="ORF">BO83DRAFT_459953</name>
</gene>
<dbReference type="PANTHER" id="PTHR43712:SF1">
    <property type="entry name" value="HYPOTHETICAL O-METHYLTRANSFERASE (EUROFUNG)-RELATED"/>
    <property type="match status" value="1"/>
</dbReference>
<dbReference type="GO" id="GO:0046983">
    <property type="term" value="F:protein dimerization activity"/>
    <property type="evidence" value="ECO:0007669"/>
    <property type="project" value="InterPro"/>
</dbReference>
<dbReference type="Pfam" id="PF00891">
    <property type="entry name" value="Methyltransf_2"/>
    <property type="match status" value="1"/>
</dbReference>
<organism evidence="7 8">
    <name type="scientific">Aspergillus eucalypticola (strain CBS 122712 / IBT 29274)</name>
    <dbReference type="NCBI Taxonomy" id="1448314"/>
    <lineage>
        <taxon>Eukaryota</taxon>
        <taxon>Fungi</taxon>
        <taxon>Dikarya</taxon>
        <taxon>Ascomycota</taxon>
        <taxon>Pezizomycotina</taxon>
        <taxon>Eurotiomycetes</taxon>
        <taxon>Eurotiomycetidae</taxon>
        <taxon>Eurotiales</taxon>
        <taxon>Aspergillaceae</taxon>
        <taxon>Aspergillus</taxon>
        <taxon>Aspergillus subgen. Circumdati</taxon>
    </lineage>
</organism>
<evidence type="ECO:0000256" key="1">
    <source>
        <dbReference type="ARBA" id="ARBA00022603"/>
    </source>
</evidence>
<evidence type="ECO:0000256" key="4">
    <source>
        <dbReference type="PIRSR" id="PIRSR005739-1"/>
    </source>
</evidence>
<dbReference type="GO" id="GO:0044550">
    <property type="term" value="P:secondary metabolite biosynthetic process"/>
    <property type="evidence" value="ECO:0007669"/>
    <property type="project" value="UniProtKB-ARBA"/>
</dbReference>
<dbReference type="InterPro" id="IPR001077">
    <property type="entry name" value="COMT_C"/>
</dbReference>
<accession>A0A317W3K4</accession>
<dbReference type="InterPro" id="IPR016461">
    <property type="entry name" value="COMT-like"/>
</dbReference>
<dbReference type="VEuPathDB" id="FungiDB:BO83DRAFT_459953"/>
<evidence type="ECO:0000259" key="5">
    <source>
        <dbReference type="Pfam" id="PF00891"/>
    </source>
</evidence>
<dbReference type="InterPro" id="IPR036388">
    <property type="entry name" value="WH-like_DNA-bd_sf"/>
</dbReference>
<dbReference type="GeneID" id="37059153"/>
<dbReference type="SUPFAM" id="SSF46785">
    <property type="entry name" value="Winged helix' DNA-binding domain"/>
    <property type="match status" value="1"/>
</dbReference>
<dbReference type="Gene3D" id="1.10.10.10">
    <property type="entry name" value="Winged helix-like DNA-binding domain superfamily/Winged helix DNA-binding domain"/>
    <property type="match status" value="1"/>
</dbReference>
<dbReference type="InterPro" id="IPR029063">
    <property type="entry name" value="SAM-dependent_MTases_sf"/>
</dbReference>
<evidence type="ECO:0000256" key="3">
    <source>
        <dbReference type="ARBA" id="ARBA00022691"/>
    </source>
</evidence>
<dbReference type="Gene3D" id="3.40.50.150">
    <property type="entry name" value="Vaccinia Virus protein VP39"/>
    <property type="match status" value="1"/>
</dbReference>